<evidence type="ECO:0000256" key="1">
    <source>
        <dbReference type="SAM" id="SignalP"/>
    </source>
</evidence>
<dbReference type="Proteomes" id="UP000245368">
    <property type="component" value="Chromosome"/>
</dbReference>
<dbReference type="RefSeq" id="WP_109826695.1">
    <property type="nucleotide sequence ID" value="NZ_CP029494.1"/>
</dbReference>
<dbReference type="KEGG" id="dez:DKM44_07720"/>
<name>A0A2Z3JNA4_9DEIO</name>
<feature type="signal peptide" evidence="1">
    <location>
        <begin position="1"/>
        <end position="21"/>
    </location>
</feature>
<reference evidence="2 3" key="1">
    <citation type="submission" date="2018-05" db="EMBL/GenBank/DDBJ databases">
        <title>Complete Genome Sequence of Deinococcus sp. strain 17bor-2.</title>
        <authorList>
            <person name="Srinivasan S."/>
        </authorList>
    </citation>
    <scope>NUCLEOTIDE SEQUENCE [LARGE SCALE GENOMIC DNA]</scope>
    <source>
        <strain evidence="2 3">17bor-2</strain>
    </source>
</reference>
<evidence type="ECO:0008006" key="4">
    <source>
        <dbReference type="Google" id="ProtNLM"/>
    </source>
</evidence>
<organism evidence="2 3">
    <name type="scientific">Deinococcus irradiatisoli</name>
    <dbReference type="NCBI Taxonomy" id="2202254"/>
    <lineage>
        <taxon>Bacteria</taxon>
        <taxon>Thermotogati</taxon>
        <taxon>Deinococcota</taxon>
        <taxon>Deinococci</taxon>
        <taxon>Deinococcales</taxon>
        <taxon>Deinococcaceae</taxon>
        <taxon>Deinococcus</taxon>
    </lineage>
</organism>
<accession>A0A2Z3JNA4</accession>
<keyword evidence="3" id="KW-1185">Reference proteome</keyword>
<keyword evidence="1" id="KW-0732">Signal</keyword>
<proteinExistence type="predicted"/>
<gene>
    <name evidence="2" type="ORF">DKM44_07720</name>
</gene>
<sequence>MRRRHLSLTLCFALCSASLGAAAPSLTGLDLGNAYIADTDPTSVSSETAFLNDAAQRLKLGGKCNQVELFDFDSARYNYQGSAQAGALAAVTAAFRASGYTVTALDHQADDDSTDDFFLAERGDLRLLGNVYGNADDTSLEWCSLTAAQANAAGRLPPPPIQPAAPAPAPAVPTPPAPQGTFQTLRLPGGFEFTLQGCQGRPRASGELFQGEQFTPDNAVELKCNFTLTNTGKTDQTITLYSGSLTRVFDDLANAQPAVSVQLKEQQGPFLASLFIIQGLSVRGAVYFYVSSEAHVIKKLDFHFDSGDLEYRDVPISR</sequence>
<feature type="chain" id="PRO_5016299354" description="DUF4352 domain-containing protein" evidence="1">
    <location>
        <begin position="22"/>
        <end position="318"/>
    </location>
</feature>
<dbReference type="EMBL" id="CP029494">
    <property type="protein sequence ID" value="AWN23128.1"/>
    <property type="molecule type" value="Genomic_DNA"/>
</dbReference>
<protein>
    <recommendedName>
        <fullName evidence="4">DUF4352 domain-containing protein</fullName>
    </recommendedName>
</protein>
<dbReference type="AlphaFoldDB" id="A0A2Z3JNA4"/>
<evidence type="ECO:0000313" key="2">
    <source>
        <dbReference type="EMBL" id="AWN23128.1"/>
    </source>
</evidence>
<evidence type="ECO:0000313" key="3">
    <source>
        <dbReference type="Proteomes" id="UP000245368"/>
    </source>
</evidence>